<dbReference type="AlphaFoldDB" id="A0A975DG20"/>
<keyword evidence="1" id="KW-1133">Transmembrane helix</keyword>
<keyword evidence="1" id="KW-0472">Membrane</keyword>
<dbReference type="Proteomes" id="UP000682739">
    <property type="component" value="Chromosome"/>
</dbReference>
<accession>A0A975DG20</accession>
<proteinExistence type="predicted"/>
<dbReference type="RefSeq" id="WP_208833025.1">
    <property type="nucleotide sequence ID" value="NZ_CP072110.1"/>
</dbReference>
<dbReference type="KEGG" id="psym:J1N51_05955"/>
<reference evidence="2" key="1">
    <citation type="submission" date="2021-03" db="EMBL/GenBank/DDBJ databases">
        <title>Description of Psychrosphaera ytuae sp. nov. isolated from deep sea sediment of South China Sea.</title>
        <authorList>
            <person name="Zhang J."/>
            <person name="Xu X.-D."/>
        </authorList>
    </citation>
    <scope>NUCLEOTIDE SEQUENCE</scope>
    <source>
        <strain evidence="2">MTZ26</strain>
    </source>
</reference>
<sequence length="265" mass="29632">MIEKNKWIISLALAFLSLVIPIVLYFASIPERSIIFEVVSKTDLVGSLGGIDGLEIKIKDKQIKEASLYLVKLKNTGTEPIMAGDFEKPMLIKLDSEIFSVKAKDKSPENLTLEYLIKGESILVEPFLFNSDEEFSLEIVSSSKTYPTVDSRIAGISSIKENYPSKSSIKKITISLILSFVLLVFYSKSFSLFIKRKNQKISNFTLGITCAFSSVILTKEVVEIEAYNWYFFALILIPIYLGTNWAILENGGKKSIQPTAETPAD</sequence>
<evidence type="ECO:0000256" key="1">
    <source>
        <dbReference type="SAM" id="Phobius"/>
    </source>
</evidence>
<dbReference type="EMBL" id="CP072110">
    <property type="protein sequence ID" value="QTH64990.1"/>
    <property type="molecule type" value="Genomic_DNA"/>
</dbReference>
<keyword evidence="1" id="KW-0812">Transmembrane</keyword>
<name>A0A975DG20_9GAMM</name>
<evidence type="ECO:0000313" key="2">
    <source>
        <dbReference type="EMBL" id="QTH64990.1"/>
    </source>
</evidence>
<feature type="transmembrane region" description="Helical" evidence="1">
    <location>
        <begin position="172"/>
        <end position="194"/>
    </location>
</feature>
<feature type="transmembrane region" description="Helical" evidence="1">
    <location>
        <begin position="229"/>
        <end position="248"/>
    </location>
</feature>
<evidence type="ECO:0000313" key="3">
    <source>
        <dbReference type="Proteomes" id="UP000682739"/>
    </source>
</evidence>
<keyword evidence="3" id="KW-1185">Reference proteome</keyword>
<feature type="transmembrane region" description="Helical" evidence="1">
    <location>
        <begin position="7"/>
        <end position="27"/>
    </location>
</feature>
<gene>
    <name evidence="2" type="ORF">J1N51_05955</name>
</gene>
<organism evidence="2 3">
    <name type="scientific">Psychrosphaera ytuae</name>
    <dbReference type="NCBI Taxonomy" id="2820710"/>
    <lineage>
        <taxon>Bacteria</taxon>
        <taxon>Pseudomonadati</taxon>
        <taxon>Pseudomonadota</taxon>
        <taxon>Gammaproteobacteria</taxon>
        <taxon>Alteromonadales</taxon>
        <taxon>Pseudoalteromonadaceae</taxon>
        <taxon>Psychrosphaera</taxon>
    </lineage>
</organism>
<protein>
    <submittedName>
        <fullName evidence="2">Uncharacterized protein</fullName>
    </submittedName>
</protein>